<organism evidence="1 2">
    <name type="scientific">Candidatus Kurthia intestinigallinarum</name>
    <dbReference type="NCBI Taxonomy" id="1562256"/>
    <lineage>
        <taxon>Bacteria</taxon>
        <taxon>Bacillati</taxon>
        <taxon>Bacillota</taxon>
        <taxon>Bacilli</taxon>
        <taxon>Bacillales</taxon>
        <taxon>Caryophanaceae</taxon>
        <taxon>Kurthia</taxon>
    </lineage>
</organism>
<sequence>MKWAIPQLSKYRQSGMPVNADVQLDSVMERNSDIRAIAPVHVEGLATFGSEQMNCHFRVTTTLTLPCARTWEDVIYPIDIDMVEIFRWGDMAGHDEQDNIHPVEGDVIHVDPVLEELILLEIPMQVYKEDAQIMNPKNDHWSIMSEEDLTRQKQNDEKKVDPRLANLAKFFDQTDE</sequence>
<dbReference type="InterPro" id="IPR003772">
    <property type="entry name" value="YceD"/>
</dbReference>
<dbReference type="AlphaFoldDB" id="A0A433RTE2"/>
<dbReference type="EMBL" id="JTFC01000031">
    <property type="protein sequence ID" value="RUS55431.1"/>
    <property type="molecule type" value="Genomic_DNA"/>
</dbReference>
<evidence type="ECO:0000313" key="2">
    <source>
        <dbReference type="Proteomes" id="UP000288623"/>
    </source>
</evidence>
<proteinExistence type="predicted"/>
<dbReference type="Pfam" id="PF02620">
    <property type="entry name" value="YceD"/>
    <property type="match status" value="1"/>
</dbReference>
<evidence type="ECO:0000313" key="1">
    <source>
        <dbReference type="EMBL" id="RUS55431.1"/>
    </source>
</evidence>
<dbReference type="RefSeq" id="WP_126990806.1">
    <property type="nucleotide sequence ID" value="NZ_JTFC01000031.1"/>
</dbReference>
<reference evidence="1 2" key="1">
    <citation type="submission" date="2014-11" db="EMBL/GenBank/DDBJ databases">
        <title>Genome sequence and analysis of novel Kurthia sp.</title>
        <authorList>
            <person name="Lawson J.N."/>
            <person name="Gonzalez J.E."/>
            <person name="Rinauldi L."/>
            <person name="Xuan Z."/>
            <person name="Firman A."/>
            <person name="Shaddox L."/>
            <person name="Trudeau A."/>
            <person name="Shah S."/>
            <person name="Reiman D."/>
        </authorList>
    </citation>
    <scope>NUCLEOTIDE SEQUENCE [LARGE SCALE GENOMIC DNA]</scope>
    <source>
        <strain evidence="1 2">3B1D</strain>
    </source>
</reference>
<dbReference type="OrthoDB" id="9790372at2"/>
<name>A0A433RTE2_9BACL</name>
<gene>
    <name evidence="1" type="ORF">QI30_10870</name>
</gene>
<comment type="caution">
    <text evidence="1">The sequence shown here is derived from an EMBL/GenBank/DDBJ whole genome shotgun (WGS) entry which is preliminary data.</text>
</comment>
<dbReference type="Proteomes" id="UP000288623">
    <property type="component" value="Unassembled WGS sequence"/>
</dbReference>
<keyword evidence="2" id="KW-1185">Reference proteome</keyword>
<accession>A0A433RTE2</accession>
<protein>
    <submittedName>
        <fullName evidence="1">Metal-binding protein</fullName>
    </submittedName>
</protein>